<evidence type="ECO:0000256" key="1">
    <source>
        <dbReference type="SAM" id="Coils"/>
    </source>
</evidence>
<dbReference type="InParanoid" id="A0A1X7VJE8"/>
<proteinExistence type="predicted"/>
<sequence>MATATLPGAPTFGDMIDMLEEAEDCSSVNNSTLSEVLYTLFQMCYPTVVVRPQSLYNAAKRIAAPANSSLRGTSKLSGTALSLYRRKEWLPRIRTTQCTNVAFPSGLVSYGLSEDLLGTVFDQFENHEPLSLSLRGIPVHGFYQNLHPFLKKWPGTQSSTKSSIGKFYSTIDINLNTKSYRPDTAYQFIERLVLSQFLRNSIVKYGLEPNASLQSQVKECMEFNQKVISDLEEMKKQCDEAKRELNITQLTLREALDELKVTAKCKIAAEKKVSSLQSSNRSRLADYNLLKD</sequence>
<evidence type="ECO:0000313" key="3">
    <source>
        <dbReference type="Proteomes" id="UP000007879"/>
    </source>
</evidence>
<keyword evidence="3" id="KW-1185">Reference proteome</keyword>
<keyword evidence="1" id="KW-0175">Coiled coil</keyword>
<dbReference type="EnsemblMetazoa" id="XM_020008884.1">
    <property type="protein sequence ID" value="XP_019864443.1"/>
    <property type="gene ID" value="LOC109593780"/>
</dbReference>
<name>A0A1X7VJE8_AMPQE</name>
<dbReference type="AlphaFoldDB" id="A0A1X7VJE8"/>
<evidence type="ECO:0000313" key="2">
    <source>
        <dbReference type="EnsemblMetazoa" id="Aqu2.1.40476_001"/>
    </source>
</evidence>
<dbReference type="EnsemblMetazoa" id="Aqu2.1.40476_001">
    <property type="protein sequence ID" value="Aqu2.1.40476_001"/>
    <property type="gene ID" value="Aqu2.1.40476"/>
</dbReference>
<gene>
    <name evidence="2" type="primary">109593780</name>
</gene>
<feature type="coiled-coil region" evidence="1">
    <location>
        <begin position="224"/>
        <end position="258"/>
    </location>
</feature>
<organism evidence="2">
    <name type="scientific">Amphimedon queenslandica</name>
    <name type="common">Sponge</name>
    <dbReference type="NCBI Taxonomy" id="400682"/>
    <lineage>
        <taxon>Eukaryota</taxon>
        <taxon>Metazoa</taxon>
        <taxon>Porifera</taxon>
        <taxon>Demospongiae</taxon>
        <taxon>Heteroscleromorpha</taxon>
        <taxon>Haplosclerida</taxon>
        <taxon>Niphatidae</taxon>
        <taxon>Amphimedon</taxon>
    </lineage>
</organism>
<protein>
    <submittedName>
        <fullName evidence="2">Uncharacterized protein</fullName>
    </submittedName>
</protein>
<reference evidence="3" key="1">
    <citation type="journal article" date="2010" name="Nature">
        <title>The Amphimedon queenslandica genome and the evolution of animal complexity.</title>
        <authorList>
            <person name="Srivastava M."/>
            <person name="Simakov O."/>
            <person name="Chapman J."/>
            <person name="Fahey B."/>
            <person name="Gauthier M.E."/>
            <person name="Mitros T."/>
            <person name="Richards G.S."/>
            <person name="Conaco C."/>
            <person name="Dacre M."/>
            <person name="Hellsten U."/>
            <person name="Larroux C."/>
            <person name="Putnam N.H."/>
            <person name="Stanke M."/>
            <person name="Adamska M."/>
            <person name="Darling A."/>
            <person name="Degnan S.M."/>
            <person name="Oakley T.H."/>
            <person name="Plachetzki D.C."/>
            <person name="Zhai Y."/>
            <person name="Adamski M."/>
            <person name="Calcino A."/>
            <person name="Cummins S.F."/>
            <person name="Goodstein D.M."/>
            <person name="Harris C."/>
            <person name="Jackson D.J."/>
            <person name="Leys S.P."/>
            <person name="Shu S."/>
            <person name="Woodcroft B.J."/>
            <person name="Vervoort M."/>
            <person name="Kosik K.S."/>
            <person name="Manning G."/>
            <person name="Degnan B.M."/>
            <person name="Rokhsar D.S."/>
        </authorList>
    </citation>
    <scope>NUCLEOTIDE SEQUENCE [LARGE SCALE GENOMIC DNA]</scope>
</reference>
<dbReference type="KEGG" id="aqu:109593780"/>
<dbReference type="Proteomes" id="UP000007879">
    <property type="component" value="Unassembled WGS sequence"/>
</dbReference>
<reference evidence="2" key="2">
    <citation type="submission" date="2017-05" db="UniProtKB">
        <authorList>
            <consortium name="EnsemblMetazoa"/>
        </authorList>
    </citation>
    <scope>IDENTIFICATION</scope>
</reference>
<accession>A0A1X7VJE8</accession>